<keyword evidence="1" id="KW-0378">Hydrolase</keyword>
<dbReference type="SUPFAM" id="SSF53474">
    <property type="entry name" value="alpha/beta-Hydrolases"/>
    <property type="match status" value="1"/>
</dbReference>
<protein>
    <submittedName>
        <fullName evidence="1">Alpha/beta hydrolase-fold protein</fullName>
    </submittedName>
</protein>
<dbReference type="InterPro" id="IPR029058">
    <property type="entry name" value="AB_hydrolase_fold"/>
</dbReference>
<dbReference type="EMBL" id="CP159510">
    <property type="protein sequence ID" value="XCJ15883.1"/>
    <property type="molecule type" value="Genomic_DNA"/>
</dbReference>
<dbReference type="AlphaFoldDB" id="A0AAU8ICP6"/>
<dbReference type="Pfam" id="PF00756">
    <property type="entry name" value="Esterase"/>
    <property type="match status" value="1"/>
</dbReference>
<organism evidence="1">
    <name type="scientific">Sporolactobacillus sp. Y61</name>
    <dbReference type="NCBI Taxonomy" id="3160863"/>
    <lineage>
        <taxon>Bacteria</taxon>
        <taxon>Bacillati</taxon>
        <taxon>Bacillota</taxon>
        <taxon>Bacilli</taxon>
        <taxon>Bacillales</taxon>
        <taxon>Sporolactobacillaceae</taxon>
        <taxon>Sporolactobacillus</taxon>
    </lineage>
</organism>
<dbReference type="GO" id="GO:0016787">
    <property type="term" value="F:hydrolase activity"/>
    <property type="evidence" value="ECO:0007669"/>
    <property type="project" value="UniProtKB-KW"/>
</dbReference>
<dbReference type="RefSeq" id="WP_353947616.1">
    <property type="nucleotide sequence ID" value="NZ_CP159510.1"/>
</dbReference>
<dbReference type="Gene3D" id="3.40.50.1820">
    <property type="entry name" value="alpha/beta hydrolase"/>
    <property type="match status" value="1"/>
</dbReference>
<dbReference type="PANTHER" id="PTHR48098">
    <property type="entry name" value="ENTEROCHELIN ESTERASE-RELATED"/>
    <property type="match status" value="1"/>
</dbReference>
<dbReference type="PANTHER" id="PTHR48098:SF3">
    <property type="entry name" value="IRON(III) ENTEROBACTIN ESTERASE"/>
    <property type="match status" value="1"/>
</dbReference>
<name>A0AAU8ICP6_9BACL</name>
<reference evidence="1" key="1">
    <citation type="submission" date="2024-06" db="EMBL/GenBank/DDBJ databases">
        <authorList>
            <person name="Fan A."/>
            <person name="Zhang F.Y."/>
            <person name="Zhang L."/>
        </authorList>
    </citation>
    <scope>NUCLEOTIDE SEQUENCE</scope>
    <source>
        <strain evidence="1">Y61</strain>
    </source>
</reference>
<evidence type="ECO:0000313" key="1">
    <source>
        <dbReference type="EMBL" id="XCJ15883.1"/>
    </source>
</evidence>
<accession>A0AAU8ICP6</accession>
<dbReference type="InterPro" id="IPR050583">
    <property type="entry name" value="Mycobacterial_A85_antigen"/>
</dbReference>
<dbReference type="InterPro" id="IPR000801">
    <property type="entry name" value="Esterase-like"/>
</dbReference>
<sequence length="244" mass="27621">MKLSGQMSDMQIESKSLNRILPVICYTPPDYTTYQNYPLLIAQDGRDYIQIGRLASTADKWITGGVIRPVIIVAIPYETPASRWDLYYPEGSLYQAYLSALSEDVLPIVASTRSISEAPEDRTLIGDSLGGTISLMTALNRPDLFDSVIMQSPYCGSRKMMQQIRSATQLPSFIYHSTGRGETAVKTTRGTTENFLEPNRELHRILSSREPDHYIFVESGGIHTWRFWQPDIKRALIEKYGLKM</sequence>
<gene>
    <name evidence="1" type="ORF">ABNN70_09130</name>
</gene>
<proteinExistence type="predicted"/>